<dbReference type="InterPro" id="IPR001647">
    <property type="entry name" value="HTH_TetR"/>
</dbReference>
<sequence length="226" mass="24717">MPANALQTSPGSAPRRRLPRAAREQQLLDVAEQLFIDKGYDRTSIEDVARAAGVSRPIVYQHHGSKEGLYLACVKRARDLFAVRLAAAREGVDDPREQVRISGEVFFAELERDPDRWIVLFGGAAVPMIGELGHQLTELRFRTVDHTIAHLHDAVTSAGSAVDEERIHAFAHAISGVGEQLGRWWIANPHIPRDRVVQHYTDFIIGGAQLLIGPGLGTRSGPGGDG</sequence>
<keyword evidence="7" id="KW-1185">Reference proteome</keyword>
<dbReference type="GO" id="GO:0003700">
    <property type="term" value="F:DNA-binding transcription factor activity"/>
    <property type="evidence" value="ECO:0007669"/>
    <property type="project" value="TreeGrafter"/>
</dbReference>
<dbReference type="FunFam" id="1.10.10.60:FF:000141">
    <property type="entry name" value="TetR family transcriptional regulator"/>
    <property type="match status" value="1"/>
</dbReference>
<evidence type="ECO:0000256" key="3">
    <source>
        <dbReference type="ARBA" id="ARBA00023163"/>
    </source>
</evidence>
<dbReference type="Gene3D" id="1.10.357.10">
    <property type="entry name" value="Tetracycline Repressor, domain 2"/>
    <property type="match status" value="1"/>
</dbReference>
<proteinExistence type="predicted"/>
<evidence type="ECO:0000259" key="5">
    <source>
        <dbReference type="PROSITE" id="PS50977"/>
    </source>
</evidence>
<dbReference type="InterPro" id="IPR050109">
    <property type="entry name" value="HTH-type_TetR-like_transc_reg"/>
</dbReference>
<evidence type="ECO:0000313" key="6">
    <source>
        <dbReference type="EMBL" id="QJY46066.1"/>
    </source>
</evidence>
<evidence type="ECO:0000313" key="7">
    <source>
        <dbReference type="Proteomes" id="UP000505377"/>
    </source>
</evidence>
<feature type="domain" description="HTH tetR-type" evidence="5">
    <location>
        <begin position="21"/>
        <end position="81"/>
    </location>
</feature>
<dbReference type="PANTHER" id="PTHR30055">
    <property type="entry name" value="HTH-TYPE TRANSCRIPTIONAL REGULATOR RUTR"/>
    <property type="match status" value="1"/>
</dbReference>
<dbReference type="AlphaFoldDB" id="A0A6M6JEQ7"/>
<evidence type="ECO:0000256" key="2">
    <source>
        <dbReference type="ARBA" id="ARBA00023125"/>
    </source>
</evidence>
<keyword evidence="2 4" id="KW-0238">DNA-binding</keyword>
<reference evidence="6 7" key="1">
    <citation type="submission" date="2020-05" db="EMBL/GenBank/DDBJ databases">
        <authorList>
            <person name="Mo P."/>
        </authorList>
    </citation>
    <scope>NUCLEOTIDE SEQUENCE [LARGE SCALE GENOMIC DNA]</scope>
    <source>
        <strain evidence="6 7">Gen01</strain>
    </source>
</reference>
<protein>
    <submittedName>
        <fullName evidence="6">TetR/AcrR family transcriptional regulator</fullName>
    </submittedName>
</protein>
<dbReference type="RefSeq" id="WP_172156911.1">
    <property type="nucleotide sequence ID" value="NZ_CP053564.1"/>
</dbReference>
<dbReference type="PANTHER" id="PTHR30055:SF146">
    <property type="entry name" value="HTH-TYPE TRANSCRIPTIONAL DUAL REGULATOR CECR"/>
    <property type="match status" value="1"/>
</dbReference>
<feature type="DNA-binding region" description="H-T-H motif" evidence="4">
    <location>
        <begin position="44"/>
        <end position="63"/>
    </location>
</feature>
<evidence type="ECO:0000256" key="4">
    <source>
        <dbReference type="PROSITE-ProRule" id="PRU00335"/>
    </source>
</evidence>
<evidence type="ECO:0000256" key="1">
    <source>
        <dbReference type="ARBA" id="ARBA00023015"/>
    </source>
</evidence>
<dbReference type="PRINTS" id="PR00455">
    <property type="entry name" value="HTHTETR"/>
</dbReference>
<dbReference type="PROSITE" id="PS50977">
    <property type="entry name" value="HTH_TETR_2"/>
    <property type="match status" value="1"/>
</dbReference>
<dbReference type="GO" id="GO:0045892">
    <property type="term" value="P:negative regulation of DNA-templated transcription"/>
    <property type="evidence" value="ECO:0007669"/>
    <property type="project" value="UniProtKB-ARBA"/>
</dbReference>
<dbReference type="Pfam" id="PF21943">
    <property type="entry name" value="TetR_C_46"/>
    <property type="match status" value="1"/>
</dbReference>
<dbReference type="GO" id="GO:0000976">
    <property type="term" value="F:transcription cis-regulatory region binding"/>
    <property type="evidence" value="ECO:0007669"/>
    <property type="project" value="TreeGrafter"/>
</dbReference>
<dbReference type="KEGG" id="pbro:HOP40_09835"/>
<dbReference type="SUPFAM" id="SSF46689">
    <property type="entry name" value="Homeodomain-like"/>
    <property type="match status" value="1"/>
</dbReference>
<gene>
    <name evidence="6" type="ORF">HOP40_09835</name>
</gene>
<dbReference type="Pfam" id="PF00440">
    <property type="entry name" value="TetR_N"/>
    <property type="match status" value="1"/>
</dbReference>
<dbReference type="InterPro" id="IPR054129">
    <property type="entry name" value="DesT_TetR_C"/>
</dbReference>
<dbReference type="InterPro" id="IPR009057">
    <property type="entry name" value="Homeodomain-like_sf"/>
</dbReference>
<organism evidence="6 7">
    <name type="scientific">Pseudonocardia broussonetiae</name>
    <dbReference type="NCBI Taxonomy" id="2736640"/>
    <lineage>
        <taxon>Bacteria</taxon>
        <taxon>Bacillati</taxon>
        <taxon>Actinomycetota</taxon>
        <taxon>Actinomycetes</taxon>
        <taxon>Pseudonocardiales</taxon>
        <taxon>Pseudonocardiaceae</taxon>
        <taxon>Pseudonocardia</taxon>
    </lineage>
</organism>
<name>A0A6M6JEQ7_9PSEU</name>
<dbReference type="EMBL" id="CP053564">
    <property type="protein sequence ID" value="QJY46066.1"/>
    <property type="molecule type" value="Genomic_DNA"/>
</dbReference>
<accession>A0A6M6JEQ7</accession>
<keyword evidence="1" id="KW-0805">Transcription regulation</keyword>
<dbReference type="Proteomes" id="UP000505377">
    <property type="component" value="Chromosome"/>
</dbReference>
<keyword evidence="3" id="KW-0804">Transcription</keyword>